<sequence>MGSTTKLEMDSTAETVTFGRTLVDGEPIDDGLTFPKDSPTVELLATATTPLFSNPQLGEYGAGLVTPEETDGAYTRGLGIFPPGADGPAEHVHPNYDETFEVVEGEFVIQLPGESRTLTAGESVTVETGTPHAFRNESESYASCIIEARPAGRLGDVIALLFGLAHDGKLTESGRPSFLQAMVMADEMGDDTVFTSPPPVVQNVLATVFSPIGRLLGYRATYPEYEDEAFWNARVEQLPDLS</sequence>
<accession>A0ABD5YYG1</accession>
<dbReference type="InterPro" id="IPR014710">
    <property type="entry name" value="RmlC-like_jellyroll"/>
</dbReference>
<dbReference type="Pfam" id="PF07883">
    <property type="entry name" value="Cupin_2"/>
    <property type="match status" value="1"/>
</dbReference>
<dbReference type="RefSeq" id="WP_264555486.1">
    <property type="nucleotide sequence ID" value="NZ_CP109979.1"/>
</dbReference>
<evidence type="ECO:0000313" key="2">
    <source>
        <dbReference type="EMBL" id="MFC7191730.1"/>
    </source>
</evidence>
<name>A0ABD5YYG1_9EURY</name>
<dbReference type="EMBL" id="JBHTAX010000001">
    <property type="protein sequence ID" value="MFC7191730.1"/>
    <property type="molecule type" value="Genomic_DNA"/>
</dbReference>
<dbReference type="InterPro" id="IPR053146">
    <property type="entry name" value="QDO-like"/>
</dbReference>
<dbReference type="InterPro" id="IPR011051">
    <property type="entry name" value="RmlC_Cupin_sf"/>
</dbReference>
<dbReference type="PANTHER" id="PTHR36440:SF1">
    <property type="entry name" value="PUTATIVE (AFU_ORTHOLOGUE AFUA_8G07350)-RELATED"/>
    <property type="match status" value="1"/>
</dbReference>
<dbReference type="InterPro" id="IPR013096">
    <property type="entry name" value="Cupin_2"/>
</dbReference>
<organism evidence="2 3">
    <name type="scientific">Halocatena marina</name>
    <dbReference type="NCBI Taxonomy" id="2934937"/>
    <lineage>
        <taxon>Archaea</taxon>
        <taxon>Methanobacteriati</taxon>
        <taxon>Methanobacteriota</taxon>
        <taxon>Stenosarchaea group</taxon>
        <taxon>Halobacteria</taxon>
        <taxon>Halobacteriales</taxon>
        <taxon>Natronomonadaceae</taxon>
        <taxon>Halocatena</taxon>
    </lineage>
</organism>
<comment type="caution">
    <text evidence="2">The sequence shown here is derived from an EMBL/GenBank/DDBJ whole genome shotgun (WGS) entry which is preliminary data.</text>
</comment>
<dbReference type="AlphaFoldDB" id="A0ABD5YYG1"/>
<evidence type="ECO:0000259" key="1">
    <source>
        <dbReference type="Pfam" id="PF07883"/>
    </source>
</evidence>
<reference evidence="2 3" key="1">
    <citation type="journal article" date="2019" name="Int. J. Syst. Evol. Microbiol.">
        <title>The Global Catalogue of Microorganisms (GCM) 10K type strain sequencing project: providing services to taxonomists for standard genome sequencing and annotation.</title>
        <authorList>
            <consortium name="The Broad Institute Genomics Platform"/>
            <consortium name="The Broad Institute Genome Sequencing Center for Infectious Disease"/>
            <person name="Wu L."/>
            <person name="Ma J."/>
        </authorList>
    </citation>
    <scope>NUCLEOTIDE SEQUENCE [LARGE SCALE GENOMIC DNA]</scope>
    <source>
        <strain evidence="2 3">RDMS1</strain>
    </source>
</reference>
<dbReference type="SUPFAM" id="SSF51182">
    <property type="entry name" value="RmlC-like cupins"/>
    <property type="match status" value="1"/>
</dbReference>
<gene>
    <name evidence="2" type="ORF">ACFQL7_19350</name>
</gene>
<feature type="domain" description="Cupin type-2" evidence="1">
    <location>
        <begin position="80"/>
        <end position="144"/>
    </location>
</feature>
<dbReference type="Proteomes" id="UP001596417">
    <property type="component" value="Unassembled WGS sequence"/>
</dbReference>
<evidence type="ECO:0000313" key="3">
    <source>
        <dbReference type="Proteomes" id="UP001596417"/>
    </source>
</evidence>
<dbReference type="GeneID" id="76201502"/>
<dbReference type="Gene3D" id="2.60.120.10">
    <property type="entry name" value="Jelly Rolls"/>
    <property type="match status" value="1"/>
</dbReference>
<dbReference type="PANTHER" id="PTHR36440">
    <property type="entry name" value="PUTATIVE (AFU_ORTHOLOGUE AFUA_8G07350)-RELATED"/>
    <property type="match status" value="1"/>
</dbReference>
<protein>
    <submittedName>
        <fullName evidence="2">Cupin domain-containing protein</fullName>
    </submittedName>
</protein>
<keyword evidence="3" id="KW-1185">Reference proteome</keyword>
<proteinExistence type="predicted"/>